<keyword evidence="2" id="KW-1185">Reference proteome</keyword>
<dbReference type="EMBL" id="JXJN01012712">
    <property type="status" value="NOT_ANNOTATED_CDS"/>
    <property type="molecule type" value="Genomic_DNA"/>
</dbReference>
<accession>A0A1B0BDW8</accession>
<organism evidence="1 2">
    <name type="scientific">Glossina palpalis gambiensis</name>
    <dbReference type="NCBI Taxonomy" id="67801"/>
    <lineage>
        <taxon>Eukaryota</taxon>
        <taxon>Metazoa</taxon>
        <taxon>Ecdysozoa</taxon>
        <taxon>Arthropoda</taxon>
        <taxon>Hexapoda</taxon>
        <taxon>Insecta</taxon>
        <taxon>Pterygota</taxon>
        <taxon>Neoptera</taxon>
        <taxon>Endopterygota</taxon>
        <taxon>Diptera</taxon>
        <taxon>Brachycera</taxon>
        <taxon>Muscomorpha</taxon>
        <taxon>Hippoboscoidea</taxon>
        <taxon>Glossinidae</taxon>
        <taxon>Glossina</taxon>
    </lineage>
</organism>
<protein>
    <submittedName>
        <fullName evidence="1">Uncharacterized protein</fullName>
    </submittedName>
</protein>
<dbReference type="EnsemblMetazoa" id="GPPI026932-RA">
    <property type="protein sequence ID" value="GPPI026932-PA"/>
    <property type="gene ID" value="GPPI026932"/>
</dbReference>
<sequence length="121" mass="13053">MIKNEQNLQNAVIFNAGDFRQQIVAAGTPLPSASVMLTTKNLQCMLAILVLAHSNGSILGTSWHIVLQILQHLVWILGLKPSTAGSLQAFPKPAVEANVGIQTAKQHKQGGPNYLSIEKIF</sequence>
<dbReference type="Proteomes" id="UP000092460">
    <property type="component" value="Unassembled WGS sequence"/>
</dbReference>
<evidence type="ECO:0000313" key="1">
    <source>
        <dbReference type="EnsemblMetazoa" id="GPPI026932-PA"/>
    </source>
</evidence>
<dbReference type="AlphaFoldDB" id="A0A1B0BDW8"/>
<proteinExistence type="predicted"/>
<dbReference type="STRING" id="67801.A0A1B0BDW8"/>
<reference evidence="2" key="1">
    <citation type="submission" date="2015-01" db="EMBL/GenBank/DDBJ databases">
        <authorList>
            <person name="Aksoy S."/>
            <person name="Warren W."/>
            <person name="Wilson R.K."/>
        </authorList>
    </citation>
    <scope>NUCLEOTIDE SEQUENCE [LARGE SCALE GENOMIC DNA]</scope>
    <source>
        <strain evidence="2">IAEA</strain>
    </source>
</reference>
<name>A0A1B0BDW8_9MUSC</name>
<reference evidence="1" key="2">
    <citation type="submission" date="2020-05" db="UniProtKB">
        <authorList>
            <consortium name="EnsemblMetazoa"/>
        </authorList>
    </citation>
    <scope>IDENTIFICATION</scope>
    <source>
        <strain evidence="1">IAEA</strain>
    </source>
</reference>
<evidence type="ECO:0000313" key="2">
    <source>
        <dbReference type="Proteomes" id="UP000092460"/>
    </source>
</evidence>
<dbReference type="VEuPathDB" id="VectorBase:GPPI026932"/>